<dbReference type="PANTHER" id="PTHR32182:SF25">
    <property type="entry name" value="SLR1056 PROTEIN"/>
    <property type="match status" value="1"/>
</dbReference>
<name>A0A7K1FJM9_9ACTN</name>
<dbReference type="InterPro" id="IPR014555">
    <property type="entry name" value="RecF-like"/>
</dbReference>
<proteinExistence type="predicted"/>
<evidence type="ECO:0000313" key="3">
    <source>
        <dbReference type="EMBL" id="MTD14308.1"/>
    </source>
</evidence>
<accession>A0A7K1FJM9</accession>
<keyword evidence="1" id="KW-0227">DNA damage</keyword>
<feature type="domain" description="ATPase AAA-type core" evidence="2">
    <location>
        <begin position="23"/>
        <end position="347"/>
    </location>
</feature>
<dbReference type="GO" id="GO:0000731">
    <property type="term" value="P:DNA synthesis involved in DNA repair"/>
    <property type="evidence" value="ECO:0007669"/>
    <property type="project" value="TreeGrafter"/>
</dbReference>
<dbReference type="InterPro" id="IPR003959">
    <property type="entry name" value="ATPase_AAA_core"/>
</dbReference>
<dbReference type="SUPFAM" id="SSF52540">
    <property type="entry name" value="P-loop containing nucleoside triphosphate hydrolases"/>
    <property type="match status" value="1"/>
</dbReference>
<comment type="caution">
    <text evidence="3">The sequence shown here is derived from an EMBL/GenBank/DDBJ whole genome shotgun (WGS) entry which is preliminary data.</text>
</comment>
<dbReference type="Pfam" id="PF13304">
    <property type="entry name" value="AAA_21"/>
    <property type="match status" value="1"/>
</dbReference>
<evidence type="ECO:0000256" key="1">
    <source>
        <dbReference type="ARBA" id="ARBA00023236"/>
    </source>
</evidence>
<dbReference type="RefSeq" id="WP_322097799.1">
    <property type="nucleotide sequence ID" value="NZ_WLYK01000002.1"/>
</dbReference>
<dbReference type="FunFam" id="3.40.50.300:FF:002708">
    <property type="entry name" value="FeS assembly ATPase SufC"/>
    <property type="match status" value="1"/>
</dbReference>
<dbReference type="InterPro" id="IPR027417">
    <property type="entry name" value="P-loop_NTPase"/>
</dbReference>
<keyword evidence="1" id="KW-0742">SOS response</keyword>
<dbReference type="GO" id="GO:0016887">
    <property type="term" value="F:ATP hydrolysis activity"/>
    <property type="evidence" value="ECO:0007669"/>
    <property type="project" value="InterPro"/>
</dbReference>
<evidence type="ECO:0000313" key="4">
    <source>
        <dbReference type="Proteomes" id="UP000460221"/>
    </source>
</evidence>
<evidence type="ECO:0000259" key="2">
    <source>
        <dbReference type="Pfam" id="PF13304"/>
    </source>
</evidence>
<dbReference type="AlphaFoldDB" id="A0A7K1FJM9"/>
<dbReference type="PANTHER" id="PTHR32182">
    <property type="entry name" value="DNA REPLICATION AND REPAIR PROTEIN RECF"/>
    <property type="match status" value="1"/>
</dbReference>
<protein>
    <submittedName>
        <fullName evidence="3">AAA family ATPase</fullName>
    </submittedName>
</protein>
<dbReference type="Gene3D" id="3.40.50.300">
    <property type="entry name" value="P-loop containing nucleotide triphosphate hydrolases"/>
    <property type="match status" value="2"/>
</dbReference>
<gene>
    <name evidence="3" type="ORF">GIS00_10145</name>
</gene>
<dbReference type="GO" id="GO:0005524">
    <property type="term" value="F:ATP binding"/>
    <property type="evidence" value="ECO:0007669"/>
    <property type="project" value="InterPro"/>
</dbReference>
<dbReference type="Proteomes" id="UP000460221">
    <property type="component" value="Unassembled WGS sequence"/>
</dbReference>
<keyword evidence="4" id="KW-1185">Reference proteome</keyword>
<dbReference type="PIRSF" id="PIRSF029347">
    <property type="entry name" value="RecF"/>
    <property type="match status" value="1"/>
</dbReference>
<sequence>MLTTVAVQNYRSLQDLVLPLAPLTVVTGANGSGKTGLYRSLQMIAAMARDGAVGALAAEGGLGSVLYAGPDGARVADRSGRIQGRVGKAPVALRLGFTGEDLGYAVDFGLPVGAPPGGTKFVQDPEIKNETIWAAPVLRPSTVLVERGGPLLRARDEDDRGRLQVLHRNLAPYRSILTHAIDPVRAPEPVLLADRLREWRFYDSVRTDRHAPARVPRPGTRTPVLASDGSDVAAALQTILENGDDQELRAAVDAAFPGSRVEIAVNDGLFEVQLWQRGVLRPLRAVELSDGTLRYLLWAAALLTLRPPELMVLNEPETSLHPDLLPALGALIAQAAGRCQVLVITHARALVAGIAAAAEALDVRTAAAELIKTDGRTAVADQGLLDGPSWRWPSR</sequence>
<dbReference type="GO" id="GO:0009432">
    <property type="term" value="P:SOS response"/>
    <property type="evidence" value="ECO:0007669"/>
    <property type="project" value="UniProtKB-KW"/>
</dbReference>
<dbReference type="GO" id="GO:0006302">
    <property type="term" value="P:double-strand break repair"/>
    <property type="evidence" value="ECO:0007669"/>
    <property type="project" value="TreeGrafter"/>
</dbReference>
<dbReference type="EMBL" id="WLYK01000002">
    <property type="protein sequence ID" value="MTD14308.1"/>
    <property type="molecule type" value="Genomic_DNA"/>
</dbReference>
<organism evidence="3 4">
    <name type="scientific">Nakamurella alba</name>
    <dbReference type="NCBI Taxonomy" id="2665158"/>
    <lineage>
        <taxon>Bacteria</taxon>
        <taxon>Bacillati</taxon>
        <taxon>Actinomycetota</taxon>
        <taxon>Actinomycetes</taxon>
        <taxon>Nakamurellales</taxon>
        <taxon>Nakamurellaceae</taxon>
        <taxon>Nakamurella</taxon>
    </lineage>
</organism>
<reference evidence="3 4" key="1">
    <citation type="submission" date="2019-11" db="EMBL/GenBank/DDBJ databases">
        <authorList>
            <person name="Jiang L.-Q."/>
        </authorList>
    </citation>
    <scope>NUCLEOTIDE SEQUENCE [LARGE SCALE GENOMIC DNA]</scope>
    <source>
        <strain evidence="3 4">YIM 132087</strain>
    </source>
</reference>